<dbReference type="EMBL" id="MVHF01000053">
    <property type="protein sequence ID" value="ORA25483.1"/>
    <property type="molecule type" value="Genomic_DNA"/>
</dbReference>
<dbReference type="STRING" id="1927124.BST13_32910"/>
<gene>
    <name evidence="1" type="ORF">BST13_32910</name>
</gene>
<organism evidence="1 2">
    <name type="scientific">Mycobacterium aquaticum</name>
    <dbReference type="NCBI Taxonomy" id="1927124"/>
    <lineage>
        <taxon>Bacteria</taxon>
        <taxon>Bacillati</taxon>
        <taxon>Actinomycetota</taxon>
        <taxon>Actinomycetes</taxon>
        <taxon>Mycobacteriales</taxon>
        <taxon>Mycobacteriaceae</taxon>
        <taxon>Mycobacterium</taxon>
    </lineage>
</organism>
<keyword evidence="2" id="KW-1185">Reference proteome</keyword>
<name>A0A1X0A5Z2_9MYCO</name>
<reference evidence="1 2" key="1">
    <citation type="submission" date="2017-02" db="EMBL/GenBank/DDBJ databases">
        <title>The new phylogeny of genus Mycobacterium.</title>
        <authorList>
            <person name="Tortoli E."/>
            <person name="Trovato A."/>
            <person name="Cirillo D.M."/>
        </authorList>
    </citation>
    <scope>NUCLEOTIDE SEQUENCE [LARGE SCALE GENOMIC DNA]</scope>
    <source>
        <strain evidence="1 2">RW6</strain>
    </source>
</reference>
<evidence type="ECO:0000313" key="2">
    <source>
        <dbReference type="Proteomes" id="UP000192448"/>
    </source>
</evidence>
<evidence type="ECO:0000313" key="1">
    <source>
        <dbReference type="EMBL" id="ORA25483.1"/>
    </source>
</evidence>
<protein>
    <submittedName>
        <fullName evidence="1">Uncharacterized protein</fullName>
    </submittedName>
</protein>
<dbReference type="Proteomes" id="UP000192448">
    <property type="component" value="Unassembled WGS sequence"/>
</dbReference>
<comment type="caution">
    <text evidence="1">The sequence shown here is derived from an EMBL/GenBank/DDBJ whole genome shotgun (WGS) entry which is preliminary data.</text>
</comment>
<dbReference type="AlphaFoldDB" id="A0A1X0A5Z2"/>
<proteinExistence type="predicted"/>
<dbReference type="RefSeq" id="WP_083169662.1">
    <property type="nucleotide sequence ID" value="NZ_MVHF01000053.1"/>
</dbReference>
<accession>A0A1X0A5Z2</accession>
<sequence>MTGLDDARAALAENAGLIDYLLGLAGLGRLVRTLATGGGTPREADDFVHMLLGLASLGARVQRLAPPAAPVPAGAAPDPAVRWLR</sequence>